<feature type="domain" description="Jacalin-type lectin" evidence="1">
    <location>
        <begin position="44"/>
        <end position="189"/>
    </location>
</feature>
<dbReference type="Gene3D" id="2.170.15.10">
    <property type="entry name" value="Proaerolysin, chain A, domain 3"/>
    <property type="match status" value="1"/>
</dbReference>
<evidence type="ECO:0000259" key="1">
    <source>
        <dbReference type="PROSITE" id="PS51752"/>
    </source>
</evidence>
<dbReference type="AlphaFoldDB" id="A0A9D4M163"/>
<dbReference type="PROSITE" id="PS51752">
    <property type="entry name" value="JACALIN_LECTIN"/>
    <property type="match status" value="1"/>
</dbReference>
<evidence type="ECO:0000313" key="3">
    <source>
        <dbReference type="Proteomes" id="UP000828390"/>
    </source>
</evidence>
<evidence type="ECO:0000313" key="2">
    <source>
        <dbReference type="EMBL" id="KAH3868925.1"/>
    </source>
</evidence>
<dbReference type="SUPFAM" id="SSF56973">
    <property type="entry name" value="Aerolisin/ETX pore-forming domain"/>
    <property type="match status" value="1"/>
</dbReference>
<dbReference type="Gene3D" id="2.100.10.30">
    <property type="entry name" value="Jacalin-like lectin domain"/>
    <property type="match status" value="1"/>
</dbReference>
<comment type="caution">
    <text evidence="2">The sequence shown here is derived from an EMBL/GenBank/DDBJ whole genome shotgun (WGS) entry which is preliminary data.</text>
</comment>
<dbReference type="InterPro" id="IPR001229">
    <property type="entry name" value="Jacalin-like_lectin_dom"/>
</dbReference>
<dbReference type="Pfam" id="PF03318">
    <property type="entry name" value="ETX_MTX2"/>
    <property type="match status" value="1"/>
</dbReference>
<proteinExistence type="predicted"/>
<dbReference type="SUPFAM" id="SSF51101">
    <property type="entry name" value="Mannose-binding lectins"/>
    <property type="match status" value="1"/>
</dbReference>
<dbReference type="Pfam" id="PF01419">
    <property type="entry name" value="Jacalin"/>
    <property type="match status" value="1"/>
</dbReference>
<organism evidence="2 3">
    <name type="scientific">Dreissena polymorpha</name>
    <name type="common">Zebra mussel</name>
    <name type="synonym">Mytilus polymorpha</name>
    <dbReference type="NCBI Taxonomy" id="45954"/>
    <lineage>
        <taxon>Eukaryota</taxon>
        <taxon>Metazoa</taxon>
        <taxon>Spiralia</taxon>
        <taxon>Lophotrochozoa</taxon>
        <taxon>Mollusca</taxon>
        <taxon>Bivalvia</taxon>
        <taxon>Autobranchia</taxon>
        <taxon>Heteroconchia</taxon>
        <taxon>Euheterodonta</taxon>
        <taxon>Imparidentia</taxon>
        <taxon>Neoheterodontei</taxon>
        <taxon>Myida</taxon>
        <taxon>Dreissenoidea</taxon>
        <taxon>Dreissenidae</taxon>
        <taxon>Dreissena</taxon>
    </lineage>
</organism>
<gene>
    <name evidence="2" type="ORF">DPMN_032081</name>
</gene>
<dbReference type="InterPro" id="IPR004991">
    <property type="entry name" value="Aerolysin-like"/>
</dbReference>
<accession>A0A9D4M163</accession>
<reference evidence="2" key="1">
    <citation type="journal article" date="2019" name="bioRxiv">
        <title>The Genome of the Zebra Mussel, Dreissena polymorpha: A Resource for Invasive Species Research.</title>
        <authorList>
            <person name="McCartney M.A."/>
            <person name="Auch B."/>
            <person name="Kono T."/>
            <person name="Mallez S."/>
            <person name="Zhang Y."/>
            <person name="Obille A."/>
            <person name="Becker A."/>
            <person name="Abrahante J.E."/>
            <person name="Garbe J."/>
            <person name="Badalamenti J.P."/>
            <person name="Herman A."/>
            <person name="Mangelson H."/>
            <person name="Liachko I."/>
            <person name="Sullivan S."/>
            <person name="Sone E.D."/>
            <person name="Koren S."/>
            <person name="Silverstein K.A.T."/>
            <person name="Beckman K.B."/>
            <person name="Gohl D.M."/>
        </authorList>
    </citation>
    <scope>NUCLEOTIDE SEQUENCE</scope>
    <source>
        <strain evidence="2">Duluth1</strain>
        <tissue evidence="2">Whole animal</tissue>
    </source>
</reference>
<protein>
    <recommendedName>
        <fullName evidence="1">Jacalin-type lectin domain-containing protein</fullName>
    </recommendedName>
</protein>
<dbReference type="Proteomes" id="UP000828390">
    <property type="component" value="Unassembled WGS sequence"/>
</dbReference>
<dbReference type="EMBL" id="JAIWYP010000002">
    <property type="protein sequence ID" value="KAH3868925.1"/>
    <property type="molecule type" value="Genomic_DNA"/>
</dbReference>
<dbReference type="InterPro" id="IPR036404">
    <property type="entry name" value="Jacalin-like_lectin_dom_sf"/>
</dbReference>
<name>A0A9D4M163_DREPO</name>
<sequence>MLLYKDVSFFITVSEQLGRQFTASTSKSNMPFVFPHSDVSTDYFTDNNASGGEGGSSFTFIKIDKGAVLKKIKAWKDDWRITGVEVWMTDDSSHLVGRRTGSLAEFSFQSGENISKLNIQASGPYSSVAKRRRLGAIWFQTNKNRDWGIFSRNLTEDGPFWPEVGSGICCGIFGSSGDDVDRLGFAMLREVKRSILTNVTYPNLAREIVATTPDTVAHQVFSNNTAIEQKFELSGSKSVTITREWGLSTTLSYSHTVEVKAGIPEVASAGSSSTWSVSGTASFSQSSTTSETKSWTWPLVCPPGRRILGEATMYADNIDTEYEADMELHLVNGKVYRYKEKGSYNGLNARTGNVTVTDLGPFGGK</sequence>
<keyword evidence="3" id="KW-1185">Reference proteome</keyword>
<reference evidence="2" key="2">
    <citation type="submission" date="2020-11" db="EMBL/GenBank/DDBJ databases">
        <authorList>
            <person name="McCartney M.A."/>
            <person name="Auch B."/>
            <person name="Kono T."/>
            <person name="Mallez S."/>
            <person name="Becker A."/>
            <person name="Gohl D.M."/>
            <person name="Silverstein K.A.T."/>
            <person name="Koren S."/>
            <person name="Bechman K.B."/>
            <person name="Herman A."/>
            <person name="Abrahante J.E."/>
            <person name="Garbe J."/>
        </authorList>
    </citation>
    <scope>NUCLEOTIDE SEQUENCE</scope>
    <source>
        <strain evidence="2">Duluth1</strain>
        <tissue evidence="2">Whole animal</tissue>
    </source>
</reference>